<gene>
    <name evidence="1" type="ORF">SDC9_58710</name>
</gene>
<dbReference type="AlphaFoldDB" id="A0A644X8V8"/>
<dbReference type="EMBL" id="VSSQ01001960">
    <property type="protein sequence ID" value="MPM12357.1"/>
    <property type="molecule type" value="Genomic_DNA"/>
</dbReference>
<accession>A0A644X8V8</accession>
<organism evidence="1">
    <name type="scientific">bioreactor metagenome</name>
    <dbReference type="NCBI Taxonomy" id="1076179"/>
    <lineage>
        <taxon>unclassified sequences</taxon>
        <taxon>metagenomes</taxon>
        <taxon>ecological metagenomes</taxon>
    </lineage>
</organism>
<sequence length="182" mass="19625">MTDSPGEIAFHDRRKEFPAPGDPVGESSELFHVLFHESGPVAAPEDVHILVEQLHSRIFLVHGRDHGNAVLFLHGLADLTAGCPVPACVKGRAGDKDIELHALEHRQDAGQGLVRAGRHEIVAADDGVGHFHVLREAVENLGAPDSSGADFRLVVGHVLAADLPEKLVDVMNRLEHYAFSPS</sequence>
<name>A0A644X8V8_9ZZZZ</name>
<comment type="caution">
    <text evidence="1">The sequence shown here is derived from an EMBL/GenBank/DDBJ whole genome shotgun (WGS) entry which is preliminary data.</text>
</comment>
<evidence type="ECO:0000313" key="1">
    <source>
        <dbReference type="EMBL" id="MPM12357.1"/>
    </source>
</evidence>
<protein>
    <submittedName>
        <fullName evidence="1">Uncharacterized protein</fullName>
    </submittedName>
</protein>
<proteinExistence type="predicted"/>
<reference evidence="1" key="1">
    <citation type="submission" date="2019-08" db="EMBL/GenBank/DDBJ databases">
        <authorList>
            <person name="Kucharzyk K."/>
            <person name="Murdoch R.W."/>
            <person name="Higgins S."/>
            <person name="Loffler F."/>
        </authorList>
    </citation>
    <scope>NUCLEOTIDE SEQUENCE</scope>
</reference>